<gene>
    <name evidence="1" type="ORF">FOF46_25920</name>
</gene>
<keyword evidence="2" id="KW-1185">Reference proteome</keyword>
<dbReference type="EMBL" id="VLNR01000078">
    <property type="protein sequence ID" value="TSE04584.1"/>
    <property type="molecule type" value="Genomic_DNA"/>
</dbReference>
<comment type="caution">
    <text evidence="1">The sequence shown here is derived from an EMBL/GenBank/DDBJ whole genome shotgun (WGS) entry which is preliminary data.</text>
</comment>
<accession>A0A554VCT5</accession>
<dbReference type="AlphaFoldDB" id="A0A554VCT5"/>
<proteinExistence type="predicted"/>
<dbReference type="OrthoDB" id="1357763at2"/>
<reference evidence="1 2" key="1">
    <citation type="submission" date="2019-07" db="EMBL/GenBank/DDBJ databases">
        <title>The draft genome sequence of Aquimarina algiphila M91.</title>
        <authorList>
            <person name="Meng X."/>
        </authorList>
    </citation>
    <scope>NUCLEOTIDE SEQUENCE [LARGE SCALE GENOMIC DNA]</scope>
    <source>
        <strain evidence="1 2">M91</strain>
    </source>
</reference>
<name>A0A554VCT5_9FLAO</name>
<dbReference type="RefSeq" id="WP_143918466.1">
    <property type="nucleotide sequence ID" value="NZ_CANMIK010000080.1"/>
</dbReference>
<organism evidence="1 2">
    <name type="scientific">Aquimarina algiphila</name>
    <dbReference type="NCBI Taxonomy" id="2047982"/>
    <lineage>
        <taxon>Bacteria</taxon>
        <taxon>Pseudomonadati</taxon>
        <taxon>Bacteroidota</taxon>
        <taxon>Flavobacteriia</taxon>
        <taxon>Flavobacteriales</taxon>
        <taxon>Flavobacteriaceae</taxon>
        <taxon>Aquimarina</taxon>
    </lineage>
</organism>
<evidence type="ECO:0000313" key="1">
    <source>
        <dbReference type="EMBL" id="TSE04584.1"/>
    </source>
</evidence>
<evidence type="ECO:0000313" key="2">
    <source>
        <dbReference type="Proteomes" id="UP000318833"/>
    </source>
</evidence>
<sequence>MKKQTFSIGKPMLLCNQNLCLSKFKLTLLFVVIFLPLQHIKSQVTQSSQLFQTIKKMDRLLFENGFNQCKLSTIESFISKDLEFYHDQSGVSKTRAQFITEMKKNICLDTKNKFLRKLVDNSLEVYPLYENGTLYGAIQNGYHEFYTILSNKTPQKTGIAKFSHVWIKENNNWVLKRVLSYNHKEVKLPVKKSLILSDKELDLFVGQYKAPNTGNISIIKKEMGLEIKAGEMVLVVFPETKTLFFNKQAPLSFEFIKNTNGNTIKMLIREHGNIVEEAKKI</sequence>
<dbReference type="Proteomes" id="UP000318833">
    <property type="component" value="Unassembled WGS sequence"/>
</dbReference>
<protein>
    <submittedName>
        <fullName evidence="1">Nuclear transport factor 2 family protein</fullName>
    </submittedName>
</protein>